<dbReference type="SUPFAM" id="SSF52047">
    <property type="entry name" value="RNI-like"/>
    <property type="match status" value="2"/>
</dbReference>
<dbReference type="FunFam" id="1.20.1280.50:FF:000023">
    <property type="entry name" value="F-box/LRR-repeat protein 4"/>
    <property type="match status" value="1"/>
</dbReference>
<feature type="domain" description="F-box/LRR-repeat protein 15-like leucin rich repeat" evidence="2">
    <location>
        <begin position="426"/>
        <end position="578"/>
    </location>
</feature>
<dbReference type="PANTHER" id="PTHR13318">
    <property type="entry name" value="PARTNER OF PAIRED, ISOFORM B-RELATED"/>
    <property type="match status" value="1"/>
</dbReference>
<sequence>MASASGLVNAALPDDLLAEVFRRVAAAGGKADLDSCALVCRRWRGIERASRRAARVPVDGPDGDAVVRCVADRFPGLADVFLDHGLYIAAGASAAAAERSRAQGWDNENPKLDEQHMQCSTLSEDTQKENGSDGVNPTSFTDAGLLHLIEGCKGLEKLTLNWFLHISEKGLVGIANRCRNLQSLALSGGYVQNHGLITLAEGCNLSELKLCGVQELTDEGLVEFVKIRSKSLVSLDISFCNGCITDRSLYAIGTYCHNLEVLSVESKHVNENKGIISVAKGCQYLKSLTMVWLGVGDEALEAIGSSCSALENLSLDNLNKCSDSSHKPARSTKSKKKLVRESLFSIANGCKQLKSLIIKSSVKFTDRSIERVSQNCKMLQHMEINMCHIMESAALEHIGQRCINLLGLTLNSLWIDNNAFLGFGRCCFLLKSVCLANCCKISDEAISHIAQGCKNLRELSIISCPQIGDEALLSVGENCKELRELTLHGLGRLNDTGLATVDQCRFLEKLDICGCNQITDYGLTTIIRECHDLVHLNISDTKKIGDTTLAKVGEGFRKLKHLMMLRCDAISDVGLEDIARGCLQLEACGVFRCSQVTPAGVAALAGGSSRLQRIIVEKCKVPEEATGKCRMINDPILISYY</sequence>
<dbReference type="InterPro" id="IPR032675">
    <property type="entry name" value="LRR_dom_sf"/>
</dbReference>
<dbReference type="Pfam" id="PF12937">
    <property type="entry name" value="F-box-like"/>
    <property type="match status" value="1"/>
</dbReference>
<dbReference type="InterPro" id="IPR006553">
    <property type="entry name" value="Leu-rich_rpt_Cys-con_subtyp"/>
</dbReference>
<dbReference type="InterPro" id="IPR036047">
    <property type="entry name" value="F-box-like_dom_sf"/>
</dbReference>
<name>A0A0D3HB68_9ORYZ</name>
<evidence type="ECO:0000313" key="3">
    <source>
        <dbReference type="EnsemblPlants" id="OBART10G02410.1"/>
    </source>
</evidence>
<dbReference type="Gene3D" id="1.20.1280.50">
    <property type="match status" value="1"/>
</dbReference>
<feature type="domain" description="F-box/LRR-repeat protein 15-like leucin rich repeat" evidence="2">
    <location>
        <begin position="150"/>
        <end position="263"/>
    </location>
</feature>
<dbReference type="InterPro" id="IPR001810">
    <property type="entry name" value="F-box_dom"/>
</dbReference>
<reference evidence="3" key="1">
    <citation type="journal article" date="2009" name="Rice">
        <title>De Novo Next Generation Sequencing of Plant Genomes.</title>
        <authorList>
            <person name="Rounsley S."/>
            <person name="Marri P.R."/>
            <person name="Yu Y."/>
            <person name="He R."/>
            <person name="Sisneros N."/>
            <person name="Goicoechea J.L."/>
            <person name="Lee S.J."/>
            <person name="Angelova A."/>
            <person name="Kudrna D."/>
            <person name="Luo M."/>
            <person name="Affourtit J."/>
            <person name="Desany B."/>
            <person name="Knight J."/>
            <person name="Niazi F."/>
            <person name="Egholm M."/>
            <person name="Wing R.A."/>
        </authorList>
    </citation>
    <scope>NUCLEOTIDE SEQUENCE [LARGE SCALE GENOMIC DNA]</scope>
    <source>
        <strain evidence="3">cv. IRGC 105608</strain>
    </source>
</reference>
<protein>
    <submittedName>
        <fullName evidence="3">Uncharacterized protein</fullName>
    </submittedName>
</protein>
<dbReference type="STRING" id="65489.A0A0D3HB68"/>
<dbReference type="Gene3D" id="3.80.10.10">
    <property type="entry name" value="Ribonuclease Inhibitor"/>
    <property type="match status" value="3"/>
</dbReference>
<feature type="domain" description="F-box" evidence="1">
    <location>
        <begin position="11"/>
        <end position="46"/>
    </location>
</feature>
<proteinExistence type="predicted"/>
<evidence type="ECO:0000259" key="2">
    <source>
        <dbReference type="Pfam" id="PF25372"/>
    </source>
</evidence>
<dbReference type="eggNOG" id="KOG1947">
    <property type="taxonomic scope" value="Eukaryota"/>
</dbReference>
<dbReference type="GO" id="GO:0019005">
    <property type="term" value="C:SCF ubiquitin ligase complex"/>
    <property type="evidence" value="ECO:0007669"/>
    <property type="project" value="TreeGrafter"/>
</dbReference>
<accession>A0A0D3HB68</accession>
<dbReference type="GO" id="GO:0031146">
    <property type="term" value="P:SCF-dependent proteasomal ubiquitin-dependent protein catabolic process"/>
    <property type="evidence" value="ECO:0007669"/>
    <property type="project" value="TreeGrafter"/>
</dbReference>
<dbReference type="SUPFAM" id="SSF81383">
    <property type="entry name" value="F-box domain"/>
    <property type="match status" value="1"/>
</dbReference>
<dbReference type="Proteomes" id="UP000026960">
    <property type="component" value="Chromosome 10"/>
</dbReference>
<dbReference type="SMART" id="SM00367">
    <property type="entry name" value="LRR_CC"/>
    <property type="match status" value="14"/>
</dbReference>
<organism evidence="3">
    <name type="scientific">Oryza barthii</name>
    <dbReference type="NCBI Taxonomy" id="65489"/>
    <lineage>
        <taxon>Eukaryota</taxon>
        <taxon>Viridiplantae</taxon>
        <taxon>Streptophyta</taxon>
        <taxon>Embryophyta</taxon>
        <taxon>Tracheophyta</taxon>
        <taxon>Spermatophyta</taxon>
        <taxon>Magnoliopsida</taxon>
        <taxon>Liliopsida</taxon>
        <taxon>Poales</taxon>
        <taxon>Poaceae</taxon>
        <taxon>BOP clade</taxon>
        <taxon>Oryzoideae</taxon>
        <taxon>Oryzeae</taxon>
        <taxon>Oryzinae</taxon>
        <taxon>Oryza</taxon>
    </lineage>
</organism>
<reference evidence="3" key="2">
    <citation type="submission" date="2015-03" db="UniProtKB">
        <authorList>
            <consortium name="EnsemblPlants"/>
        </authorList>
    </citation>
    <scope>IDENTIFICATION</scope>
</reference>
<dbReference type="PANTHER" id="PTHR13318:SF105">
    <property type="entry name" value="F-BOX_LRR-REPEAT PROTEIN 3"/>
    <property type="match status" value="1"/>
</dbReference>
<dbReference type="AlphaFoldDB" id="A0A0D3HB68"/>
<dbReference type="InterPro" id="IPR057207">
    <property type="entry name" value="FBXL15_LRR"/>
</dbReference>
<dbReference type="PaxDb" id="65489-OBART10G02410.1"/>
<dbReference type="Pfam" id="PF25372">
    <property type="entry name" value="DUF7885"/>
    <property type="match status" value="2"/>
</dbReference>
<dbReference type="EnsemblPlants" id="OBART10G02410.1">
    <property type="protein sequence ID" value="OBART10G02410.1"/>
    <property type="gene ID" value="OBART10G02410"/>
</dbReference>
<dbReference type="HOGENOM" id="CLU_016072_3_0_1"/>
<evidence type="ECO:0000313" key="4">
    <source>
        <dbReference type="Proteomes" id="UP000026960"/>
    </source>
</evidence>
<keyword evidence="4" id="KW-1185">Reference proteome</keyword>
<dbReference type="Gramene" id="OBART10G02410.1">
    <property type="protein sequence ID" value="OBART10G02410.1"/>
    <property type="gene ID" value="OBART10G02410"/>
</dbReference>
<dbReference type="CDD" id="cd22159">
    <property type="entry name" value="F-box_AtTIR1-like"/>
    <property type="match status" value="1"/>
</dbReference>
<evidence type="ECO:0000259" key="1">
    <source>
        <dbReference type="Pfam" id="PF12937"/>
    </source>
</evidence>